<feature type="chain" id="PRO_5046703039" evidence="4">
    <location>
        <begin position="24"/>
        <end position="303"/>
    </location>
</feature>
<comment type="caution">
    <text evidence="5">The sequence shown here is derived from an EMBL/GenBank/DDBJ whole genome shotgun (WGS) entry which is preliminary data.</text>
</comment>
<dbReference type="PANTHER" id="PTHR42953:SF3">
    <property type="entry name" value="HIGH-AFFINITY ZINC UPTAKE SYSTEM PROTEIN ZNUA"/>
    <property type="match status" value="1"/>
</dbReference>
<evidence type="ECO:0000313" key="5">
    <source>
        <dbReference type="EMBL" id="MCR6544082.1"/>
    </source>
</evidence>
<dbReference type="RefSeq" id="WP_257911576.1">
    <property type="nucleotide sequence ID" value="NZ_JANPWE010000001.1"/>
</dbReference>
<comment type="similarity">
    <text evidence="1">Belongs to the bacterial solute-binding protein 9 family.</text>
</comment>
<dbReference type="Gene3D" id="3.40.50.1980">
    <property type="entry name" value="Nitrogenase molybdenum iron protein domain"/>
    <property type="match status" value="2"/>
</dbReference>
<keyword evidence="2" id="KW-0813">Transport</keyword>
<accession>A0ABT1XZP0</accession>
<feature type="signal peptide" evidence="4">
    <location>
        <begin position="1"/>
        <end position="23"/>
    </location>
</feature>
<evidence type="ECO:0000256" key="3">
    <source>
        <dbReference type="ARBA" id="ARBA00022729"/>
    </source>
</evidence>
<name>A0ABT1XZP0_9FIRM</name>
<protein>
    <submittedName>
        <fullName evidence="5">Metal ABC transporter substrate-binding protein</fullName>
    </submittedName>
</protein>
<keyword evidence="6" id="KW-1185">Reference proteome</keyword>
<reference evidence="5 6" key="1">
    <citation type="submission" date="2022-08" db="EMBL/GenBank/DDBJ databases">
        <title>Proteogenomics of the novel Dehalobacterium formicoaceticum strain EZ94 highlights a key role of methyltransferases during anaerobic dichloromethane degradation.</title>
        <authorList>
            <person name="Wasmund K."/>
        </authorList>
    </citation>
    <scope>NUCLEOTIDE SEQUENCE [LARGE SCALE GENOMIC DNA]</scope>
    <source>
        <strain evidence="5 6">EZ94</strain>
    </source>
</reference>
<evidence type="ECO:0000256" key="2">
    <source>
        <dbReference type="ARBA" id="ARBA00022448"/>
    </source>
</evidence>
<evidence type="ECO:0000313" key="6">
    <source>
        <dbReference type="Proteomes" id="UP001524944"/>
    </source>
</evidence>
<dbReference type="InterPro" id="IPR006127">
    <property type="entry name" value="ZnuA-like"/>
</dbReference>
<dbReference type="PROSITE" id="PS51257">
    <property type="entry name" value="PROKAR_LIPOPROTEIN"/>
    <property type="match status" value="1"/>
</dbReference>
<dbReference type="PANTHER" id="PTHR42953">
    <property type="entry name" value="HIGH-AFFINITY ZINC UPTAKE SYSTEM PROTEIN ZNUA-RELATED"/>
    <property type="match status" value="1"/>
</dbReference>
<sequence length="303" mass="33114">MKRKIAGMLLIVTLLILTGCAGGNEGTPVQSNQDEEGTPLKIVTSFYPMYIMALNITDGIPGVEVVNLTEPTTGCLHDYQLTPGDMVNLQDAQIMIVNGAGMESFLDKITENSSNMKMIDASKGLELLQNETDGESNPHLWVSISGAISQTKNIGQQLAESDPDRAALYLANTETYIEKLEQLRTKMHQTIDPLDNRDIVTFHEAFPYFAREFDLNIQAVIQREPGSEPSPGELTDTIQVVKASGAKVLFAEPQYGDTAAETIARETGAQLYYLDPAVTGPADKDAYLQIMEDNLQVLGEALQ</sequence>
<dbReference type="Pfam" id="PF01297">
    <property type="entry name" value="ZnuA"/>
    <property type="match status" value="1"/>
</dbReference>
<dbReference type="EMBL" id="JANPWE010000001">
    <property type="protein sequence ID" value="MCR6544082.1"/>
    <property type="molecule type" value="Genomic_DNA"/>
</dbReference>
<evidence type="ECO:0000256" key="4">
    <source>
        <dbReference type="SAM" id="SignalP"/>
    </source>
</evidence>
<dbReference type="InterPro" id="IPR050492">
    <property type="entry name" value="Bact_metal-bind_prot9"/>
</dbReference>
<gene>
    <name evidence="5" type="ORF">NVS47_00855</name>
</gene>
<dbReference type="SUPFAM" id="SSF53807">
    <property type="entry name" value="Helical backbone' metal receptor"/>
    <property type="match status" value="1"/>
</dbReference>
<evidence type="ECO:0000256" key="1">
    <source>
        <dbReference type="ARBA" id="ARBA00011028"/>
    </source>
</evidence>
<dbReference type="Proteomes" id="UP001524944">
    <property type="component" value="Unassembled WGS sequence"/>
</dbReference>
<proteinExistence type="inferred from homology"/>
<organism evidence="5 6">
    <name type="scientific">Dehalobacterium formicoaceticum</name>
    <dbReference type="NCBI Taxonomy" id="51515"/>
    <lineage>
        <taxon>Bacteria</taxon>
        <taxon>Bacillati</taxon>
        <taxon>Bacillota</taxon>
        <taxon>Clostridia</taxon>
        <taxon>Eubacteriales</taxon>
        <taxon>Peptococcaceae</taxon>
        <taxon>Dehalobacterium</taxon>
    </lineage>
</organism>
<keyword evidence="3 4" id="KW-0732">Signal</keyword>